<keyword evidence="5" id="KW-1185">Reference proteome</keyword>
<evidence type="ECO:0000313" key="4">
    <source>
        <dbReference type="EMBL" id="GAA4921168.1"/>
    </source>
</evidence>
<keyword evidence="2" id="KW-0812">Transmembrane</keyword>
<evidence type="ECO:0000313" key="5">
    <source>
        <dbReference type="Proteomes" id="UP001500368"/>
    </source>
</evidence>
<keyword evidence="3" id="KW-0732">Signal</keyword>
<sequence length="89" mass="9387">MASGSLLLPLTAASHVGAMAADAPTWAPIVFAAGAFAVVVLVLVLMRQKLKQSESWHKDHEGPGSENLGPRQSDADDDAEDHRPGDEAR</sequence>
<gene>
    <name evidence="4" type="ORF">GCM10025790_16760</name>
</gene>
<dbReference type="RefSeq" id="WP_345477595.1">
    <property type="nucleotide sequence ID" value="NZ_BAABLW010000007.1"/>
</dbReference>
<evidence type="ECO:0000256" key="3">
    <source>
        <dbReference type="SAM" id="SignalP"/>
    </source>
</evidence>
<dbReference type="EMBL" id="BAABLW010000007">
    <property type="protein sequence ID" value="GAA4921168.1"/>
    <property type="molecule type" value="Genomic_DNA"/>
</dbReference>
<evidence type="ECO:0000256" key="1">
    <source>
        <dbReference type="SAM" id="MobiDB-lite"/>
    </source>
</evidence>
<evidence type="ECO:0000256" key="2">
    <source>
        <dbReference type="SAM" id="Phobius"/>
    </source>
</evidence>
<keyword evidence="2" id="KW-1133">Transmembrane helix</keyword>
<proteinExistence type="predicted"/>
<organism evidence="4 5">
    <name type="scientific">Nesterenkonia rhizosphaerae</name>
    <dbReference type="NCBI Taxonomy" id="1348272"/>
    <lineage>
        <taxon>Bacteria</taxon>
        <taxon>Bacillati</taxon>
        <taxon>Actinomycetota</taxon>
        <taxon>Actinomycetes</taxon>
        <taxon>Micrococcales</taxon>
        <taxon>Micrococcaceae</taxon>
        <taxon>Nesterenkonia</taxon>
    </lineage>
</organism>
<feature type="compositionally biased region" description="Basic and acidic residues" evidence="1">
    <location>
        <begin position="80"/>
        <end position="89"/>
    </location>
</feature>
<feature type="chain" id="PRO_5047243642" evidence="3">
    <location>
        <begin position="21"/>
        <end position="89"/>
    </location>
</feature>
<feature type="compositionally biased region" description="Basic and acidic residues" evidence="1">
    <location>
        <begin position="52"/>
        <end position="63"/>
    </location>
</feature>
<reference evidence="5" key="1">
    <citation type="journal article" date="2019" name="Int. J. Syst. Evol. Microbiol.">
        <title>The Global Catalogue of Microorganisms (GCM) 10K type strain sequencing project: providing services to taxonomists for standard genome sequencing and annotation.</title>
        <authorList>
            <consortium name="The Broad Institute Genomics Platform"/>
            <consortium name="The Broad Institute Genome Sequencing Center for Infectious Disease"/>
            <person name="Wu L."/>
            <person name="Ma J."/>
        </authorList>
    </citation>
    <scope>NUCLEOTIDE SEQUENCE [LARGE SCALE GENOMIC DNA]</scope>
    <source>
        <strain evidence="5">JCM 19129</strain>
    </source>
</reference>
<feature type="region of interest" description="Disordered" evidence="1">
    <location>
        <begin position="52"/>
        <end position="89"/>
    </location>
</feature>
<accession>A0ABP9FX39</accession>
<comment type="caution">
    <text evidence="4">The sequence shown here is derived from an EMBL/GenBank/DDBJ whole genome shotgun (WGS) entry which is preliminary data.</text>
</comment>
<dbReference type="Proteomes" id="UP001500368">
    <property type="component" value="Unassembled WGS sequence"/>
</dbReference>
<feature type="signal peptide" evidence="3">
    <location>
        <begin position="1"/>
        <end position="20"/>
    </location>
</feature>
<protein>
    <submittedName>
        <fullName evidence="4">Uncharacterized protein</fullName>
    </submittedName>
</protein>
<feature type="transmembrane region" description="Helical" evidence="2">
    <location>
        <begin position="30"/>
        <end position="46"/>
    </location>
</feature>
<keyword evidence="2" id="KW-0472">Membrane</keyword>
<name>A0ABP9FX39_9MICC</name>